<feature type="region of interest" description="Disordered" evidence="1">
    <location>
        <begin position="1"/>
        <end position="34"/>
    </location>
</feature>
<sequence>MKKFSRMPKSDGTGGSTGSGGGGGGGGGGVGGGGGGSLAAAGAGGVVTGSGPAVGSSRVFAVGRFQVTVEELLAE</sequence>
<evidence type="ECO:0000256" key="1">
    <source>
        <dbReference type="SAM" id="MobiDB-lite"/>
    </source>
</evidence>
<dbReference type="EMBL" id="JAPFRF010000007">
    <property type="protein sequence ID" value="KAJ7327205.1"/>
    <property type="molecule type" value="Genomic_DNA"/>
</dbReference>
<feature type="non-terminal residue" evidence="2">
    <location>
        <position position="75"/>
    </location>
</feature>
<dbReference type="AlphaFoldDB" id="A0A9Q0XT83"/>
<accession>A0A9Q0XT83</accession>
<protein>
    <submittedName>
        <fullName evidence="2">Uncharacterized protein</fullName>
    </submittedName>
</protein>
<proteinExistence type="predicted"/>
<dbReference type="Proteomes" id="UP001142489">
    <property type="component" value="Unassembled WGS sequence"/>
</dbReference>
<keyword evidence="3" id="KW-1185">Reference proteome</keyword>
<evidence type="ECO:0000313" key="2">
    <source>
        <dbReference type="EMBL" id="KAJ7327205.1"/>
    </source>
</evidence>
<comment type="caution">
    <text evidence="2">The sequence shown here is derived from an EMBL/GenBank/DDBJ whole genome shotgun (WGS) entry which is preliminary data.</text>
</comment>
<evidence type="ECO:0000313" key="3">
    <source>
        <dbReference type="Proteomes" id="UP001142489"/>
    </source>
</evidence>
<organism evidence="2 3">
    <name type="scientific">Phrynocephalus forsythii</name>
    <dbReference type="NCBI Taxonomy" id="171643"/>
    <lineage>
        <taxon>Eukaryota</taxon>
        <taxon>Metazoa</taxon>
        <taxon>Chordata</taxon>
        <taxon>Craniata</taxon>
        <taxon>Vertebrata</taxon>
        <taxon>Euteleostomi</taxon>
        <taxon>Lepidosauria</taxon>
        <taxon>Squamata</taxon>
        <taxon>Bifurcata</taxon>
        <taxon>Unidentata</taxon>
        <taxon>Episquamata</taxon>
        <taxon>Toxicofera</taxon>
        <taxon>Iguania</taxon>
        <taxon>Acrodonta</taxon>
        <taxon>Agamidae</taxon>
        <taxon>Agaminae</taxon>
        <taxon>Phrynocephalus</taxon>
    </lineage>
</organism>
<reference evidence="2" key="1">
    <citation type="journal article" date="2023" name="DNA Res.">
        <title>Chromosome-level genome assembly of Phrynocephalus forsythii using third-generation DNA sequencing and Hi-C analysis.</title>
        <authorList>
            <person name="Qi Y."/>
            <person name="Zhao W."/>
            <person name="Zhao Y."/>
            <person name="Niu C."/>
            <person name="Cao S."/>
            <person name="Zhang Y."/>
        </authorList>
    </citation>
    <scope>NUCLEOTIDE SEQUENCE</scope>
    <source>
        <tissue evidence="2">Muscle</tissue>
    </source>
</reference>
<gene>
    <name evidence="2" type="ORF">JRQ81_016964</name>
</gene>
<feature type="compositionally biased region" description="Gly residues" evidence="1">
    <location>
        <begin position="12"/>
        <end position="34"/>
    </location>
</feature>
<name>A0A9Q0XT83_9SAUR</name>